<dbReference type="AlphaFoldDB" id="A0A9Q3GKT2"/>
<organism evidence="2 3">
    <name type="scientific">Austropuccinia psidii MF-1</name>
    <dbReference type="NCBI Taxonomy" id="1389203"/>
    <lineage>
        <taxon>Eukaryota</taxon>
        <taxon>Fungi</taxon>
        <taxon>Dikarya</taxon>
        <taxon>Basidiomycota</taxon>
        <taxon>Pucciniomycotina</taxon>
        <taxon>Pucciniomycetes</taxon>
        <taxon>Pucciniales</taxon>
        <taxon>Sphaerophragmiaceae</taxon>
        <taxon>Austropuccinia</taxon>
    </lineage>
</organism>
<accession>A0A9Q3GKT2</accession>
<dbReference type="Proteomes" id="UP000765509">
    <property type="component" value="Unassembled WGS sequence"/>
</dbReference>
<gene>
    <name evidence="2" type="ORF">O181_010873</name>
</gene>
<keyword evidence="3" id="KW-1185">Reference proteome</keyword>
<evidence type="ECO:0000313" key="2">
    <source>
        <dbReference type="EMBL" id="MBW0471158.1"/>
    </source>
</evidence>
<protein>
    <submittedName>
        <fullName evidence="2">Uncharacterized protein</fullName>
    </submittedName>
</protein>
<reference evidence="2" key="1">
    <citation type="submission" date="2021-03" db="EMBL/GenBank/DDBJ databases">
        <title>Draft genome sequence of rust myrtle Austropuccinia psidii MF-1, a brazilian biotype.</title>
        <authorList>
            <person name="Quecine M.C."/>
            <person name="Pachon D.M.R."/>
            <person name="Bonatelli M.L."/>
            <person name="Correr F.H."/>
            <person name="Franceschini L.M."/>
            <person name="Leite T.F."/>
            <person name="Margarido G.R.A."/>
            <person name="Almeida C.A."/>
            <person name="Ferrarezi J.A."/>
            <person name="Labate C.A."/>
        </authorList>
    </citation>
    <scope>NUCLEOTIDE SEQUENCE</scope>
    <source>
        <strain evidence="2">MF-1</strain>
    </source>
</reference>
<evidence type="ECO:0000313" key="3">
    <source>
        <dbReference type="Proteomes" id="UP000765509"/>
    </source>
</evidence>
<proteinExistence type="predicted"/>
<name>A0A9Q3GKT2_9BASI</name>
<dbReference type="EMBL" id="AVOT02002678">
    <property type="protein sequence ID" value="MBW0471158.1"/>
    <property type="molecule type" value="Genomic_DNA"/>
</dbReference>
<sequence>MFPQIHQGVMNPWNILRKFLKVEEIVKYSNGWNLLSTKPQIKRIKDCKIKKREESKEAPVAFTRKPQTSQPPQEAKKNKKKSFRKLYSPSYRIQGIQKDTKDTAFHFARTFMEFKDKVEKKIRQPHLPKK</sequence>
<feature type="region of interest" description="Disordered" evidence="1">
    <location>
        <begin position="52"/>
        <end position="86"/>
    </location>
</feature>
<comment type="caution">
    <text evidence="2">The sequence shown here is derived from an EMBL/GenBank/DDBJ whole genome shotgun (WGS) entry which is preliminary data.</text>
</comment>
<evidence type="ECO:0000256" key="1">
    <source>
        <dbReference type="SAM" id="MobiDB-lite"/>
    </source>
</evidence>